<feature type="region of interest" description="Disordered" evidence="1">
    <location>
        <begin position="193"/>
        <end position="223"/>
    </location>
</feature>
<keyword evidence="2" id="KW-0732">Signal</keyword>
<dbReference type="Proteomes" id="UP000800036">
    <property type="component" value="Unassembled WGS sequence"/>
</dbReference>
<name>A0A6A5VIM6_9PLEO</name>
<feature type="chain" id="PRO_5025348039" evidence="2">
    <location>
        <begin position="30"/>
        <end position="223"/>
    </location>
</feature>
<keyword evidence="4" id="KW-1185">Reference proteome</keyword>
<dbReference type="AlphaFoldDB" id="A0A6A5VIM6"/>
<gene>
    <name evidence="3" type="ORF">BU23DRAFT_551462</name>
</gene>
<sequence length="223" mass="24039">MHLLTSASLLKFVLLTFVLLAAVSPAAISSEPKARSEGTDLQPAGIPGSLYACQLNDFRGDCFWNSPDKVNSCSLLLIGNPSSPFAYKPRSFGPDPGGYCDIFKGRVCNDQTRVKRIDYPGVRSPAEVPDWDIIRCFDHLNGASLQEEAAVELFVCSEDTSATGVDQPAAKAEAVPQAFPWTRLPVTLTRSFNSAGCSTTRSTTTRDNPSQRHLQPANAGSTQ</sequence>
<dbReference type="OrthoDB" id="2910287at2759"/>
<evidence type="ECO:0000256" key="2">
    <source>
        <dbReference type="SAM" id="SignalP"/>
    </source>
</evidence>
<protein>
    <submittedName>
        <fullName evidence="3">Uncharacterized protein</fullName>
    </submittedName>
</protein>
<evidence type="ECO:0000313" key="3">
    <source>
        <dbReference type="EMBL" id="KAF1976508.1"/>
    </source>
</evidence>
<reference evidence="3" key="1">
    <citation type="journal article" date="2020" name="Stud. Mycol.">
        <title>101 Dothideomycetes genomes: a test case for predicting lifestyles and emergence of pathogens.</title>
        <authorList>
            <person name="Haridas S."/>
            <person name="Albert R."/>
            <person name="Binder M."/>
            <person name="Bloem J."/>
            <person name="Labutti K."/>
            <person name="Salamov A."/>
            <person name="Andreopoulos B."/>
            <person name="Baker S."/>
            <person name="Barry K."/>
            <person name="Bills G."/>
            <person name="Bluhm B."/>
            <person name="Cannon C."/>
            <person name="Castanera R."/>
            <person name="Culley D."/>
            <person name="Daum C."/>
            <person name="Ezra D."/>
            <person name="Gonzalez J."/>
            <person name="Henrissat B."/>
            <person name="Kuo A."/>
            <person name="Liang C."/>
            <person name="Lipzen A."/>
            <person name="Lutzoni F."/>
            <person name="Magnuson J."/>
            <person name="Mondo S."/>
            <person name="Nolan M."/>
            <person name="Ohm R."/>
            <person name="Pangilinan J."/>
            <person name="Park H.-J."/>
            <person name="Ramirez L."/>
            <person name="Alfaro M."/>
            <person name="Sun H."/>
            <person name="Tritt A."/>
            <person name="Yoshinaga Y."/>
            <person name="Zwiers L.-H."/>
            <person name="Turgeon B."/>
            <person name="Goodwin S."/>
            <person name="Spatafora J."/>
            <person name="Crous P."/>
            <person name="Grigoriev I."/>
        </authorList>
    </citation>
    <scope>NUCLEOTIDE SEQUENCE</scope>
    <source>
        <strain evidence="3">CBS 107.79</strain>
    </source>
</reference>
<feature type="signal peptide" evidence="2">
    <location>
        <begin position="1"/>
        <end position="29"/>
    </location>
</feature>
<evidence type="ECO:0000256" key="1">
    <source>
        <dbReference type="SAM" id="MobiDB-lite"/>
    </source>
</evidence>
<organism evidence="3 4">
    <name type="scientific">Bimuria novae-zelandiae CBS 107.79</name>
    <dbReference type="NCBI Taxonomy" id="1447943"/>
    <lineage>
        <taxon>Eukaryota</taxon>
        <taxon>Fungi</taxon>
        <taxon>Dikarya</taxon>
        <taxon>Ascomycota</taxon>
        <taxon>Pezizomycotina</taxon>
        <taxon>Dothideomycetes</taxon>
        <taxon>Pleosporomycetidae</taxon>
        <taxon>Pleosporales</taxon>
        <taxon>Massarineae</taxon>
        <taxon>Didymosphaeriaceae</taxon>
        <taxon>Bimuria</taxon>
    </lineage>
</organism>
<accession>A0A6A5VIM6</accession>
<dbReference type="EMBL" id="ML976666">
    <property type="protein sequence ID" value="KAF1976508.1"/>
    <property type="molecule type" value="Genomic_DNA"/>
</dbReference>
<evidence type="ECO:0000313" key="4">
    <source>
        <dbReference type="Proteomes" id="UP000800036"/>
    </source>
</evidence>
<proteinExistence type="predicted"/>